<dbReference type="AlphaFoldDB" id="A0A9P6HXW4"/>
<evidence type="ECO:0000313" key="3">
    <source>
        <dbReference type="EMBL" id="KAF9873267.1"/>
    </source>
</evidence>
<reference evidence="3" key="2">
    <citation type="submission" date="2020-11" db="EMBL/GenBank/DDBJ databases">
        <title>Whole genome sequencing of Colletotrichum sp.</title>
        <authorList>
            <person name="Li H."/>
        </authorList>
    </citation>
    <scope>NUCLEOTIDE SEQUENCE</scope>
    <source>
        <strain evidence="3">CkLH20</strain>
    </source>
</reference>
<sequence length="389" mass="44160">MASSTDFELPLRPAASHYKMDESSGSSVDIGGHSKTSDQSIDKNHLDDSGNASEGNQTIHGKALNTFDLTSTRLSLPHINYSGHPNITMLPGLEFKLEYNGGFMTQPKSGLLGWMLLPYGAINESASRDGLVNVAKRIEQIMLKALRTYRTSNDSDAMELDTINAVFFLTFKKLRSDGKSWNFQSADRKMFAIINEILNARKRFLSNKDKELEVDPMFLPFQNAIDDVIRVVEGGLRNKAASKKSYNTLMDSRRKRDRYESSTDPWARVTKQSRISDSDADAEIDRKPLEEQVAFWRNRSKDTEEKNELLEINLMRANQQCQQLRDTASCIGANWSNRLQRLWGLVLPAVNRDFEQQGKQKWDENRLVPFLRKGGLHDDADAMMGKDQI</sequence>
<comment type="caution">
    <text evidence="3">The sequence shown here is derived from an EMBL/GenBank/DDBJ whole genome shotgun (WGS) entry which is preliminary data.</text>
</comment>
<evidence type="ECO:0000313" key="4">
    <source>
        <dbReference type="Proteomes" id="UP000781932"/>
    </source>
</evidence>
<evidence type="ECO:0000256" key="1">
    <source>
        <dbReference type="SAM" id="Coils"/>
    </source>
</evidence>
<dbReference type="Proteomes" id="UP000781932">
    <property type="component" value="Unassembled WGS sequence"/>
</dbReference>
<dbReference type="EMBL" id="JAATWM020000032">
    <property type="protein sequence ID" value="KAF9873267.1"/>
    <property type="molecule type" value="Genomic_DNA"/>
</dbReference>
<keyword evidence="1" id="KW-0175">Coiled coil</keyword>
<feature type="region of interest" description="Disordered" evidence="2">
    <location>
        <begin position="1"/>
        <end position="58"/>
    </location>
</feature>
<dbReference type="GeneID" id="62164869"/>
<name>A0A9P6HXW4_9PEZI</name>
<reference evidence="3" key="1">
    <citation type="submission" date="2020-03" db="EMBL/GenBank/DDBJ databases">
        <authorList>
            <person name="He L."/>
        </authorList>
    </citation>
    <scope>NUCLEOTIDE SEQUENCE</scope>
    <source>
        <strain evidence="3">CkLH20</strain>
    </source>
</reference>
<keyword evidence="4" id="KW-1185">Reference proteome</keyword>
<gene>
    <name evidence="3" type="ORF">CkaCkLH20_09080</name>
</gene>
<evidence type="ECO:0000256" key="2">
    <source>
        <dbReference type="SAM" id="MobiDB-lite"/>
    </source>
</evidence>
<organism evidence="3 4">
    <name type="scientific">Colletotrichum karsti</name>
    <dbReference type="NCBI Taxonomy" id="1095194"/>
    <lineage>
        <taxon>Eukaryota</taxon>
        <taxon>Fungi</taxon>
        <taxon>Dikarya</taxon>
        <taxon>Ascomycota</taxon>
        <taxon>Pezizomycotina</taxon>
        <taxon>Sordariomycetes</taxon>
        <taxon>Hypocreomycetidae</taxon>
        <taxon>Glomerellales</taxon>
        <taxon>Glomerellaceae</taxon>
        <taxon>Colletotrichum</taxon>
        <taxon>Colletotrichum boninense species complex</taxon>
    </lineage>
</organism>
<protein>
    <submittedName>
        <fullName evidence="3">Uncharacterized protein</fullName>
    </submittedName>
</protein>
<dbReference type="OrthoDB" id="4831545at2759"/>
<accession>A0A9P6HXW4</accession>
<feature type="coiled-coil region" evidence="1">
    <location>
        <begin position="300"/>
        <end position="327"/>
    </location>
</feature>
<dbReference type="RefSeq" id="XP_038742728.1">
    <property type="nucleotide sequence ID" value="XM_038891795.1"/>
</dbReference>
<proteinExistence type="predicted"/>